<dbReference type="InterPro" id="IPR049082">
    <property type="entry name" value="T7SS_signal"/>
</dbReference>
<evidence type="ECO:0000259" key="1">
    <source>
        <dbReference type="Pfam" id="PF21725"/>
    </source>
</evidence>
<proteinExistence type="predicted"/>
<evidence type="ECO:0000313" key="2">
    <source>
        <dbReference type="EMBL" id="NRN70582.1"/>
    </source>
</evidence>
<dbReference type="EMBL" id="JAAATY010000041">
    <property type="protein sequence ID" value="NRN70582.1"/>
    <property type="molecule type" value="Genomic_DNA"/>
</dbReference>
<comment type="caution">
    <text evidence="2">The sequence shown here is derived from an EMBL/GenBank/DDBJ whole genome shotgun (WGS) entry which is preliminary data.</text>
</comment>
<evidence type="ECO:0000313" key="3">
    <source>
        <dbReference type="Proteomes" id="UP000763557"/>
    </source>
</evidence>
<accession>A0ABX2FH40</accession>
<dbReference type="Proteomes" id="UP000763557">
    <property type="component" value="Unassembled WGS sequence"/>
</dbReference>
<dbReference type="RefSeq" id="WP_173141713.1">
    <property type="nucleotide sequence ID" value="NZ_CBCSGW010000030.1"/>
</dbReference>
<feature type="domain" description="Putative T7SS secretion signal" evidence="1">
    <location>
        <begin position="4"/>
        <end position="162"/>
    </location>
</feature>
<gene>
    <name evidence="2" type="ORF">GC106_78530</name>
</gene>
<name>A0ABX2FH40_9PSEU</name>
<protein>
    <recommendedName>
        <fullName evidence="1">Putative T7SS secretion signal domain-containing protein</fullName>
    </recommendedName>
</protein>
<sequence>MAAELGQTMDPRELIPGLPEAISTDLRALVENVKQVATVGQGLGSVDVVEWTGQAASSFLEMFGQEPPKWMQAVEDMGIAGDALADFGDMLTWAQGEAQKAIEMYTEAMAASRAAAASALEQAQNGVVGPFFDPAADAFHNAQTVLQNARDQLASAGGTIAQMFGMQPDGEGKYTHQGREVGFGLENANPNNRGGWQRVPGGRFRGREFGSQPQGNLGDMFGGIMQGALKALGIEIPKGKWDSGKAEAKVWGWEGKGKFDSGWVKGEGKASLDVLGAEAQAKAGWGPDGLTAGAHAEAYLAKAGAEGKLDFGEHASVSGKGEVFVGARAEAEANIGWGGAEASVGAFAGARAEGEVGAEVGGIGAGVRGEAWAGAGIEADAQLGMGDDGKFHVGGSFGIGLGYGGKVGFDFSVDPGKVVDTVSDVAGAVGDGISSAGKAIDNTVSDAAKGVKDFFGL</sequence>
<organism evidence="2 3">
    <name type="scientific">Kibdelosporangium persicum</name>
    <dbReference type="NCBI Taxonomy" id="2698649"/>
    <lineage>
        <taxon>Bacteria</taxon>
        <taxon>Bacillati</taxon>
        <taxon>Actinomycetota</taxon>
        <taxon>Actinomycetes</taxon>
        <taxon>Pseudonocardiales</taxon>
        <taxon>Pseudonocardiaceae</taxon>
        <taxon>Kibdelosporangium</taxon>
    </lineage>
</organism>
<keyword evidence="3" id="KW-1185">Reference proteome</keyword>
<dbReference type="Pfam" id="PF21725">
    <property type="entry name" value="T7SS_signal"/>
    <property type="match status" value="1"/>
</dbReference>
<reference evidence="2 3" key="1">
    <citation type="submission" date="2020-01" db="EMBL/GenBank/DDBJ databases">
        <title>Kibdelosporangium persica a novel Actinomycetes from a hot desert in Iran.</title>
        <authorList>
            <person name="Safaei N."/>
            <person name="Zaburannyi N."/>
            <person name="Mueller R."/>
            <person name="Wink J."/>
        </authorList>
    </citation>
    <scope>NUCLEOTIDE SEQUENCE [LARGE SCALE GENOMIC DNA]</scope>
    <source>
        <strain evidence="2 3">4NS15</strain>
    </source>
</reference>